<evidence type="ECO:0000313" key="2">
    <source>
        <dbReference type="EMBL" id="KDR51031.1"/>
    </source>
</evidence>
<feature type="signal peptide" evidence="1">
    <location>
        <begin position="1"/>
        <end position="25"/>
    </location>
</feature>
<name>A0A069QMG6_HOYLO</name>
<dbReference type="PATRIC" id="fig|1122985.7.peg.3014"/>
<dbReference type="Pfam" id="PF16215">
    <property type="entry name" value="DUF4876"/>
    <property type="match status" value="1"/>
</dbReference>
<dbReference type="InterPro" id="IPR032627">
    <property type="entry name" value="DUF4876"/>
</dbReference>
<keyword evidence="3" id="KW-1185">Reference proteome</keyword>
<evidence type="ECO:0000313" key="3">
    <source>
        <dbReference type="Proteomes" id="UP000027442"/>
    </source>
</evidence>
<protein>
    <recommendedName>
        <fullName evidence="4">DUF4876 domain-containing protein</fullName>
    </recommendedName>
</protein>
<dbReference type="PROSITE" id="PS51257">
    <property type="entry name" value="PROKAR_LIPOPROTEIN"/>
    <property type="match status" value="1"/>
</dbReference>
<sequence length="448" mass="49490">MYRKTILINSFLAAFFALLVLSCSSDDKVDTVQTCKVNVTLQYPENSIQPYEGAKVELVDARASVFVATTNAKGVAEFTVPAGIYDVRSSATRGDGTWKFHLNGNKSKVVVSPPTTEIALEMKLSKAKAAQIIIKELYCGGCPADQGTGYFHQDKGFILYNNSAEVATIENLAVGMVDPFSAHSPKNDWMKDGKLEYEGKGFIPAIHGIWYFQKPITIQPYSQIVVNVNGAIDNTKTYSKSVNYANKDYYAMYDPESGYNHEYYYPSPSGLIPTSQYLRAVEYGQGTGWPLSTFSPAMFIFQTKGVTPRDYATNVSNIIYAPGAAQNKVNANLRMPNEWVLDAIEVFNTAFIAKSNKRFPAELDGGSVQMTNKMGYTLYRNVDKEETEKLPENKGKLVYGYSMGVSTGDPSGIDAEASIKNGAHIIYMDTNNSTNDFHERKAFSIKGK</sequence>
<proteinExistence type="predicted"/>
<evidence type="ECO:0008006" key="4">
    <source>
        <dbReference type="Google" id="ProtNLM"/>
    </source>
</evidence>
<gene>
    <name evidence="2" type="ORF">HMPREF1991_02916</name>
</gene>
<comment type="caution">
    <text evidence="2">The sequence shown here is derived from an EMBL/GenBank/DDBJ whole genome shotgun (WGS) entry which is preliminary data.</text>
</comment>
<dbReference type="HOGENOM" id="CLU_046268_0_0_10"/>
<dbReference type="EMBL" id="JNGW01000126">
    <property type="protein sequence ID" value="KDR51031.1"/>
    <property type="molecule type" value="Genomic_DNA"/>
</dbReference>
<dbReference type="AlphaFoldDB" id="A0A069QMG6"/>
<organism evidence="2 3">
    <name type="scientific">Hoylesella loescheii DSM 19665 = JCM 12249 = ATCC 15930</name>
    <dbReference type="NCBI Taxonomy" id="1122985"/>
    <lineage>
        <taxon>Bacteria</taxon>
        <taxon>Pseudomonadati</taxon>
        <taxon>Bacteroidota</taxon>
        <taxon>Bacteroidia</taxon>
        <taxon>Bacteroidales</taxon>
        <taxon>Prevotellaceae</taxon>
        <taxon>Hoylesella</taxon>
    </lineage>
</organism>
<dbReference type="RefSeq" id="WP_018967131.1">
    <property type="nucleotide sequence ID" value="NZ_KB899213.1"/>
</dbReference>
<reference evidence="2 3" key="1">
    <citation type="submission" date="2013-08" db="EMBL/GenBank/DDBJ databases">
        <authorList>
            <person name="Weinstock G."/>
            <person name="Sodergren E."/>
            <person name="Wylie T."/>
            <person name="Fulton L."/>
            <person name="Fulton R."/>
            <person name="Fronick C."/>
            <person name="O'Laughlin M."/>
            <person name="Godfrey J."/>
            <person name="Miner T."/>
            <person name="Herter B."/>
            <person name="Appelbaum E."/>
            <person name="Cordes M."/>
            <person name="Lek S."/>
            <person name="Wollam A."/>
            <person name="Pepin K.H."/>
            <person name="Palsikar V.B."/>
            <person name="Mitreva M."/>
            <person name="Wilson R.K."/>
        </authorList>
    </citation>
    <scope>NUCLEOTIDE SEQUENCE [LARGE SCALE GENOMIC DNA]</scope>
    <source>
        <strain evidence="2 3">ATCC 15930</strain>
    </source>
</reference>
<dbReference type="eggNOG" id="ENOG502Z8Q3">
    <property type="taxonomic scope" value="Bacteria"/>
</dbReference>
<dbReference type="Proteomes" id="UP000027442">
    <property type="component" value="Unassembled WGS sequence"/>
</dbReference>
<keyword evidence="1" id="KW-0732">Signal</keyword>
<accession>A0A069QMG6</accession>
<feature type="chain" id="PRO_5001665515" description="DUF4876 domain-containing protein" evidence="1">
    <location>
        <begin position="26"/>
        <end position="448"/>
    </location>
</feature>
<evidence type="ECO:0000256" key="1">
    <source>
        <dbReference type="SAM" id="SignalP"/>
    </source>
</evidence>